<keyword evidence="2" id="KW-1185">Reference proteome</keyword>
<comment type="caution">
    <text evidence="1">The sequence shown here is derived from an EMBL/GenBank/DDBJ whole genome shotgun (WGS) entry which is preliminary data.</text>
</comment>
<dbReference type="EMBL" id="JAGEVG010000005">
    <property type="protein sequence ID" value="MBO3097851.1"/>
    <property type="molecule type" value="Genomic_DNA"/>
</dbReference>
<proteinExistence type="predicted"/>
<organism evidence="1 2">
    <name type="scientific">Gelidibacter pelagius</name>
    <dbReference type="NCBI Taxonomy" id="2819985"/>
    <lineage>
        <taxon>Bacteria</taxon>
        <taxon>Pseudomonadati</taxon>
        <taxon>Bacteroidota</taxon>
        <taxon>Flavobacteriia</taxon>
        <taxon>Flavobacteriales</taxon>
        <taxon>Flavobacteriaceae</taxon>
        <taxon>Gelidibacter</taxon>
    </lineage>
</organism>
<dbReference type="RefSeq" id="WP_208232989.1">
    <property type="nucleotide sequence ID" value="NZ_JAGEVG010000005.1"/>
</dbReference>
<dbReference type="Gene3D" id="1.10.10.10">
    <property type="entry name" value="Winged helix-like DNA-binding domain superfamily/Winged helix DNA-binding domain"/>
    <property type="match status" value="1"/>
</dbReference>
<evidence type="ECO:0000313" key="1">
    <source>
        <dbReference type="EMBL" id="MBO3097851.1"/>
    </source>
</evidence>
<evidence type="ECO:0000313" key="2">
    <source>
        <dbReference type="Proteomes" id="UP000681315"/>
    </source>
</evidence>
<dbReference type="InterPro" id="IPR036388">
    <property type="entry name" value="WH-like_DNA-bd_sf"/>
</dbReference>
<dbReference type="Proteomes" id="UP000681315">
    <property type="component" value="Unassembled WGS sequence"/>
</dbReference>
<protein>
    <submittedName>
        <fullName evidence="1">Uncharacterized protein</fullName>
    </submittedName>
</protein>
<accession>A0ABS3SRC2</accession>
<sequence>MALFNIDIERYYQSQLEDGFELKSIAYMQYPIYCIHATIIDSTPDPLEKLDKAIIKCLLINSEYSSNEISQLISVQKMAVEMRLRQMKLEGLIEGDNNLEVTDLGFEIIVHGKEKRRQRRQYNFYIDGIDFMPLSSDLYSPRYLKSFFDENEYTYYTNSKGNTIISKPFKPSIVHEPLIKEKVLHNILNISENKREAWSIPEGLEEIESIDFTKMSIPILVGLMVKDKKGFRKLLDGFSPTGDSDKIAGFNLKIKSKIDNLELRIDTWKDQKSEADKFAFASNWVEIDKKNEDQKLQFISKEDLKLALGKIYNIEFSSDEEIINTEFEIGINITKKLLLNLKSNRKQVLKNLERGRDYQMTSVKNGMWIIFITFKTNSSFVNYLLEIQSFLNDARKRDLKISHISKRLLKNDLYRNVLVLLEEYELLEKMDINQHMNKILNE</sequence>
<reference evidence="1 2" key="1">
    <citation type="submission" date="2021-03" db="EMBL/GenBank/DDBJ databases">
        <title>Gelidibacter sp. nov., isolated from costal sediment.</title>
        <authorList>
            <person name="Lun K.-Y."/>
        </authorList>
    </citation>
    <scope>NUCLEOTIDE SEQUENCE [LARGE SCALE GENOMIC DNA]</scope>
    <source>
        <strain evidence="1 2">DF109</strain>
    </source>
</reference>
<name>A0ABS3SRC2_9FLAO</name>
<gene>
    <name evidence="1" type="ORF">J4051_06200</name>
</gene>